<keyword evidence="10" id="KW-0521">NADP</keyword>
<comment type="similarity">
    <text evidence="3 11">Belongs to the homoserine dehydrogenase family.</text>
</comment>
<protein>
    <recommendedName>
        <fullName evidence="5 10">Homoserine dehydrogenase</fullName>
        <ecNumber evidence="4 10">1.1.1.3</ecNumber>
    </recommendedName>
</protein>
<dbReference type="InterPro" id="IPR036291">
    <property type="entry name" value="NAD(P)-bd_dom_sf"/>
</dbReference>
<gene>
    <name evidence="14" type="ORF">FRY74_09105</name>
</gene>
<evidence type="ECO:0000256" key="1">
    <source>
        <dbReference type="ARBA" id="ARBA00005056"/>
    </source>
</evidence>
<dbReference type="SUPFAM" id="SSF51735">
    <property type="entry name" value="NAD(P)-binding Rossmann-fold domains"/>
    <property type="match status" value="1"/>
</dbReference>
<dbReference type="InterPro" id="IPR019811">
    <property type="entry name" value="HDH_CS"/>
</dbReference>
<evidence type="ECO:0000256" key="4">
    <source>
        <dbReference type="ARBA" id="ARBA00013213"/>
    </source>
</evidence>
<evidence type="ECO:0000313" key="15">
    <source>
        <dbReference type="Proteomes" id="UP000321721"/>
    </source>
</evidence>
<dbReference type="PANTHER" id="PTHR43331:SF1">
    <property type="entry name" value="HOMOSERINE DEHYDROGENASE"/>
    <property type="match status" value="1"/>
</dbReference>
<keyword evidence="6 10" id="KW-0028">Amino-acid biosynthesis</keyword>
<feature type="domain" description="Aspartate/homoserine dehydrogenase NAD-binding" evidence="13">
    <location>
        <begin position="12"/>
        <end position="121"/>
    </location>
</feature>
<dbReference type="UniPathway" id="UPA00051">
    <property type="reaction ID" value="UER00465"/>
</dbReference>
<dbReference type="GO" id="GO:0009086">
    <property type="term" value="P:methionine biosynthetic process"/>
    <property type="evidence" value="ECO:0007669"/>
    <property type="project" value="UniProtKB-KW"/>
</dbReference>
<dbReference type="InterPro" id="IPR005106">
    <property type="entry name" value="Asp/hSer_DH_NAD-bd"/>
</dbReference>
<keyword evidence="15" id="KW-1185">Reference proteome</keyword>
<dbReference type="Pfam" id="PF03447">
    <property type="entry name" value="NAD_binding_3"/>
    <property type="match status" value="1"/>
</dbReference>
<dbReference type="GO" id="GO:0050661">
    <property type="term" value="F:NADP binding"/>
    <property type="evidence" value="ECO:0007669"/>
    <property type="project" value="InterPro"/>
</dbReference>
<comment type="pathway">
    <text evidence="1 10">Amino-acid biosynthesis; L-threonine biosynthesis; L-threonine from L-aspartate: step 3/5.</text>
</comment>
<organism evidence="14 15">
    <name type="scientific">Vicingus serpentipes</name>
    <dbReference type="NCBI Taxonomy" id="1926625"/>
    <lineage>
        <taxon>Bacteria</taxon>
        <taxon>Pseudomonadati</taxon>
        <taxon>Bacteroidota</taxon>
        <taxon>Flavobacteriia</taxon>
        <taxon>Flavobacteriales</taxon>
        <taxon>Vicingaceae</taxon>
        <taxon>Vicingus</taxon>
    </lineage>
</organism>
<name>A0A5C6RQQ8_9FLAO</name>
<dbReference type="AlphaFoldDB" id="A0A5C6RQQ8"/>
<comment type="pathway">
    <text evidence="2 10">Amino-acid biosynthesis; L-methionine biosynthesis via de novo pathway; L-homoserine from L-aspartate: step 3/3.</text>
</comment>
<dbReference type="FunFam" id="3.30.360.10:FF:000005">
    <property type="entry name" value="Homoserine dehydrogenase"/>
    <property type="match status" value="1"/>
</dbReference>
<dbReference type="PANTHER" id="PTHR43331">
    <property type="entry name" value="HOMOSERINE DEHYDROGENASE"/>
    <property type="match status" value="1"/>
</dbReference>
<feature type="domain" description="Homoserine dehydrogenase catalytic" evidence="12">
    <location>
        <begin position="129"/>
        <end position="305"/>
    </location>
</feature>
<evidence type="ECO:0000256" key="7">
    <source>
        <dbReference type="ARBA" id="ARBA00022697"/>
    </source>
</evidence>
<evidence type="ECO:0000256" key="11">
    <source>
        <dbReference type="RuleBase" id="RU004171"/>
    </source>
</evidence>
<dbReference type="GO" id="GO:0004412">
    <property type="term" value="F:homoserine dehydrogenase activity"/>
    <property type="evidence" value="ECO:0007669"/>
    <property type="project" value="UniProtKB-EC"/>
</dbReference>
<dbReference type="RefSeq" id="WP_147100731.1">
    <property type="nucleotide sequence ID" value="NZ_VOOS01000004.1"/>
</dbReference>
<proteinExistence type="inferred from homology"/>
<keyword evidence="9 10" id="KW-0486">Methionine biosynthesis</keyword>
<dbReference type="Gene3D" id="3.40.50.720">
    <property type="entry name" value="NAD(P)-binding Rossmann-like Domain"/>
    <property type="match status" value="1"/>
</dbReference>
<evidence type="ECO:0000256" key="2">
    <source>
        <dbReference type="ARBA" id="ARBA00005062"/>
    </source>
</evidence>
<evidence type="ECO:0000256" key="5">
    <source>
        <dbReference type="ARBA" id="ARBA00013376"/>
    </source>
</evidence>
<dbReference type="Proteomes" id="UP000321721">
    <property type="component" value="Unassembled WGS sequence"/>
</dbReference>
<dbReference type="EMBL" id="VOOS01000004">
    <property type="protein sequence ID" value="TXB64598.1"/>
    <property type="molecule type" value="Genomic_DNA"/>
</dbReference>
<evidence type="ECO:0000313" key="14">
    <source>
        <dbReference type="EMBL" id="TXB64598.1"/>
    </source>
</evidence>
<dbReference type="PROSITE" id="PS01042">
    <property type="entry name" value="HOMOSER_DHGENASE"/>
    <property type="match status" value="1"/>
</dbReference>
<dbReference type="GO" id="GO:0009088">
    <property type="term" value="P:threonine biosynthetic process"/>
    <property type="evidence" value="ECO:0007669"/>
    <property type="project" value="UniProtKB-UniPathway"/>
</dbReference>
<dbReference type="EC" id="1.1.1.3" evidence="4 10"/>
<evidence type="ECO:0000256" key="3">
    <source>
        <dbReference type="ARBA" id="ARBA00006753"/>
    </source>
</evidence>
<evidence type="ECO:0000256" key="9">
    <source>
        <dbReference type="ARBA" id="ARBA00023167"/>
    </source>
</evidence>
<evidence type="ECO:0000256" key="10">
    <source>
        <dbReference type="RuleBase" id="RU000579"/>
    </source>
</evidence>
<dbReference type="OrthoDB" id="9808167at2"/>
<dbReference type="InterPro" id="IPR001342">
    <property type="entry name" value="HDH_cat"/>
</dbReference>
<keyword evidence="7 10" id="KW-0791">Threonine biosynthesis</keyword>
<keyword evidence="8 10" id="KW-0560">Oxidoreductase</keyword>
<dbReference type="Pfam" id="PF00742">
    <property type="entry name" value="Homoserine_dh"/>
    <property type="match status" value="1"/>
</dbReference>
<dbReference type="Gene3D" id="3.30.360.10">
    <property type="entry name" value="Dihydrodipicolinate Reductase, domain 2"/>
    <property type="match status" value="1"/>
</dbReference>
<evidence type="ECO:0000256" key="8">
    <source>
        <dbReference type="ARBA" id="ARBA00023002"/>
    </source>
</evidence>
<comment type="caution">
    <text evidence="14">The sequence shown here is derived from an EMBL/GenBank/DDBJ whole genome shotgun (WGS) entry which is preliminary data.</text>
</comment>
<reference evidence="14 15" key="1">
    <citation type="submission" date="2019-08" db="EMBL/GenBank/DDBJ databases">
        <title>Genome of Vicingus serpentipes NCIMB 15042.</title>
        <authorList>
            <person name="Bowman J.P."/>
        </authorList>
    </citation>
    <scope>NUCLEOTIDE SEQUENCE [LARGE SCALE GENOMIC DNA]</scope>
    <source>
        <strain evidence="14 15">NCIMB 15042</strain>
    </source>
</reference>
<accession>A0A5C6RQQ8</accession>
<evidence type="ECO:0000259" key="13">
    <source>
        <dbReference type="Pfam" id="PF03447"/>
    </source>
</evidence>
<dbReference type="Gene3D" id="3.30.70.260">
    <property type="match status" value="1"/>
</dbReference>
<sequence length="405" mass="45485">MSTLNKNIGLIGFGVVGQGFYSYLEENKEEKLLPKIVIKNNNKERDEVKAKFITEADEVINDKSVETVVELISDDKEAFDIVTKALKAGKNVVSANKKMIANNLEKLLELENKSKGRFLYEGAVCGSIPIIRTLNDYYSLDTVTQIQGIFNGSTNYILTQIFKDNVSYQESLAKAQKLGFAEADPTSDVSGSDALYKLLILTTHAFGKFISPSKVLKIGIQNITDSDIAFARENNLKIKLIASVKSNNNKLWLSVLPTFITNDSVFYNVDNEFNAVEVVSESIGKQTLIGKGAGSLPTGQVIYSDYKAPENYKYKYDKILSGKRIKYETQEFIWVYSDKITQFEKYIEEVVIINKSEGYAKVSIADLIKIQEELLDEKLSLIALTDEALKQLNKKYEFAYALQYA</sequence>
<comment type="catalytic activity">
    <reaction evidence="10">
        <text>L-homoserine + NADP(+) = L-aspartate 4-semialdehyde + NADPH + H(+)</text>
        <dbReference type="Rhea" id="RHEA:15761"/>
        <dbReference type="ChEBI" id="CHEBI:15378"/>
        <dbReference type="ChEBI" id="CHEBI:57476"/>
        <dbReference type="ChEBI" id="CHEBI:57783"/>
        <dbReference type="ChEBI" id="CHEBI:58349"/>
        <dbReference type="ChEBI" id="CHEBI:537519"/>
        <dbReference type="EC" id="1.1.1.3"/>
    </reaction>
</comment>
<dbReference type="SUPFAM" id="SSF55347">
    <property type="entry name" value="Glyceraldehyde-3-phosphate dehydrogenase-like, C-terminal domain"/>
    <property type="match status" value="1"/>
</dbReference>
<dbReference type="UniPathway" id="UPA00050">
    <property type="reaction ID" value="UER00063"/>
</dbReference>
<dbReference type="NCBIfam" id="NF004976">
    <property type="entry name" value="PRK06349.1"/>
    <property type="match status" value="1"/>
</dbReference>
<evidence type="ECO:0000256" key="6">
    <source>
        <dbReference type="ARBA" id="ARBA00022605"/>
    </source>
</evidence>
<evidence type="ECO:0000259" key="12">
    <source>
        <dbReference type="Pfam" id="PF00742"/>
    </source>
</evidence>